<evidence type="ECO:0000256" key="2">
    <source>
        <dbReference type="SAM" id="SignalP"/>
    </source>
</evidence>
<feature type="region of interest" description="Disordered" evidence="1">
    <location>
        <begin position="101"/>
        <end position="148"/>
    </location>
</feature>
<evidence type="ECO:0000313" key="4">
    <source>
        <dbReference type="Proteomes" id="UP000005713"/>
    </source>
</evidence>
<name>A3K933_SAGS3</name>
<reference evidence="3 4" key="1">
    <citation type="submission" date="2006-06" db="EMBL/GenBank/DDBJ databases">
        <authorList>
            <person name="Moran M.A."/>
            <person name="Ferriera S."/>
            <person name="Johnson J."/>
            <person name="Kravitz S."/>
            <person name="Beeson K."/>
            <person name="Sutton G."/>
            <person name="Rogers Y.-H."/>
            <person name="Friedman R."/>
            <person name="Frazier M."/>
            <person name="Venter J.C."/>
        </authorList>
    </citation>
    <scope>NUCLEOTIDE SEQUENCE [LARGE SCALE GENOMIC DNA]</scope>
    <source>
        <strain evidence="3 4">E-37</strain>
    </source>
</reference>
<dbReference type="AlphaFoldDB" id="A3K933"/>
<dbReference type="OrthoDB" id="7346546at2"/>
<dbReference type="Pfam" id="PF10986">
    <property type="entry name" value="ZrgA"/>
    <property type="match status" value="1"/>
</dbReference>
<comment type="caution">
    <text evidence="3">The sequence shown here is derived from an EMBL/GenBank/DDBJ whole genome shotgun (WGS) entry which is preliminary data.</text>
</comment>
<organism evidence="3 4">
    <name type="scientific">Sagittula stellata (strain ATCC 700073 / DSM 11524 / E-37)</name>
    <dbReference type="NCBI Taxonomy" id="388399"/>
    <lineage>
        <taxon>Bacteria</taxon>
        <taxon>Pseudomonadati</taxon>
        <taxon>Pseudomonadota</taxon>
        <taxon>Alphaproteobacteria</taxon>
        <taxon>Rhodobacterales</taxon>
        <taxon>Roseobacteraceae</taxon>
        <taxon>Sagittula</taxon>
    </lineage>
</organism>
<dbReference type="InterPro" id="IPR021253">
    <property type="entry name" value="ZrgA-like"/>
</dbReference>
<feature type="signal peptide" evidence="2">
    <location>
        <begin position="1"/>
        <end position="19"/>
    </location>
</feature>
<feature type="chain" id="PRO_5002655295" description="DUF2796 domain-containing protein" evidence="2">
    <location>
        <begin position="20"/>
        <end position="211"/>
    </location>
</feature>
<accession>A3K933</accession>
<dbReference type="RefSeq" id="WP_005862779.1">
    <property type="nucleotide sequence ID" value="NZ_AAYA01000017.1"/>
</dbReference>
<sequence length="211" mass="22427">MKTLTTALVLSVSATALMAQENRELGAHVHGVTEVKIAVEGNEVEILFEAPGMDIVGFEHVASSDADKAAVDAALALLGDPASSVVLDVAAGCTLEEAEAEMMAEEHHDHDEAHEDHDDDHAGEDDHGHDDHDEDHAEDEDGAHEDHGEATHSAFEVHYHFVCDTPEALTTVSFPFFATFPNAEEIEAEYVTDAGAGAAEITGDAPQLVLN</sequence>
<dbReference type="EMBL" id="AAYA01000017">
    <property type="protein sequence ID" value="EBA06205.1"/>
    <property type="molecule type" value="Genomic_DNA"/>
</dbReference>
<evidence type="ECO:0000313" key="3">
    <source>
        <dbReference type="EMBL" id="EBA06205.1"/>
    </source>
</evidence>
<dbReference type="eggNOG" id="COG0803">
    <property type="taxonomic scope" value="Bacteria"/>
</dbReference>
<dbReference type="Proteomes" id="UP000005713">
    <property type="component" value="Unassembled WGS sequence"/>
</dbReference>
<proteinExistence type="predicted"/>
<feature type="compositionally biased region" description="Basic and acidic residues" evidence="1">
    <location>
        <begin position="104"/>
        <end position="135"/>
    </location>
</feature>
<gene>
    <name evidence="3" type="ORF">SSE37_15021</name>
</gene>
<keyword evidence="4" id="KW-1185">Reference proteome</keyword>
<evidence type="ECO:0000256" key="1">
    <source>
        <dbReference type="SAM" id="MobiDB-lite"/>
    </source>
</evidence>
<protein>
    <recommendedName>
        <fullName evidence="5">DUF2796 domain-containing protein</fullName>
    </recommendedName>
</protein>
<keyword evidence="2" id="KW-0732">Signal</keyword>
<evidence type="ECO:0008006" key="5">
    <source>
        <dbReference type="Google" id="ProtNLM"/>
    </source>
</evidence>